<evidence type="ECO:0000313" key="4">
    <source>
        <dbReference type="Proteomes" id="UP000663829"/>
    </source>
</evidence>
<name>A0A815K0B4_9BILA</name>
<evidence type="ECO:0000256" key="1">
    <source>
        <dbReference type="SAM" id="MobiDB-lite"/>
    </source>
</evidence>
<dbReference type="Proteomes" id="UP000681722">
    <property type="component" value="Unassembled WGS sequence"/>
</dbReference>
<comment type="caution">
    <text evidence="2">The sequence shown here is derived from an EMBL/GenBank/DDBJ whole genome shotgun (WGS) entry which is preliminary data.</text>
</comment>
<keyword evidence="4" id="KW-1185">Reference proteome</keyword>
<gene>
    <name evidence="2" type="ORF">GPM918_LOCUS32576</name>
    <name evidence="3" type="ORF">SRO942_LOCUS33247</name>
</gene>
<feature type="region of interest" description="Disordered" evidence="1">
    <location>
        <begin position="1"/>
        <end position="40"/>
    </location>
</feature>
<dbReference type="OrthoDB" id="10062343at2759"/>
<reference evidence="2" key="1">
    <citation type="submission" date="2021-02" db="EMBL/GenBank/DDBJ databases">
        <authorList>
            <person name="Nowell W R."/>
        </authorList>
    </citation>
    <scope>NUCLEOTIDE SEQUENCE</scope>
</reference>
<dbReference type="AlphaFoldDB" id="A0A815K0B4"/>
<protein>
    <submittedName>
        <fullName evidence="2">Uncharacterized protein</fullName>
    </submittedName>
</protein>
<organism evidence="2 4">
    <name type="scientific">Didymodactylos carnosus</name>
    <dbReference type="NCBI Taxonomy" id="1234261"/>
    <lineage>
        <taxon>Eukaryota</taxon>
        <taxon>Metazoa</taxon>
        <taxon>Spiralia</taxon>
        <taxon>Gnathifera</taxon>
        <taxon>Rotifera</taxon>
        <taxon>Eurotatoria</taxon>
        <taxon>Bdelloidea</taxon>
        <taxon>Philodinida</taxon>
        <taxon>Philodinidae</taxon>
        <taxon>Didymodactylos</taxon>
    </lineage>
</organism>
<dbReference type="Proteomes" id="UP000663829">
    <property type="component" value="Unassembled WGS sequence"/>
</dbReference>
<sequence length="190" mass="22105">MAKTAAERMRKYRQNLKQKGLASAKKNEDRIRKQIARSNLTGKEKLNYQRQNKKHQANYRNRKTKNIASIPPVYKSKQTFSKALKKVITALPKDISKQREIIKRVSETLELTPKTTHKRTTPTLTVKTKQDVIQLYQRDNVSWQAPGKRDTIVVRQNGTKITIQKRHLLYDKTSRTEKKSKSVTFGMAVQ</sequence>
<dbReference type="EMBL" id="CAJOBC010082126">
    <property type="protein sequence ID" value="CAF4281332.1"/>
    <property type="molecule type" value="Genomic_DNA"/>
</dbReference>
<evidence type="ECO:0000313" key="3">
    <source>
        <dbReference type="EMBL" id="CAF4281332.1"/>
    </source>
</evidence>
<evidence type="ECO:0000313" key="2">
    <source>
        <dbReference type="EMBL" id="CAF1386335.1"/>
    </source>
</evidence>
<proteinExistence type="predicted"/>
<dbReference type="EMBL" id="CAJNOQ010016722">
    <property type="protein sequence ID" value="CAF1386335.1"/>
    <property type="molecule type" value="Genomic_DNA"/>
</dbReference>
<accession>A0A815K0B4</accession>